<name>A0AAD5MXP6_PARTN</name>
<evidence type="ECO:0000313" key="2">
    <source>
        <dbReference type="Proteomes" id="UP001196413"/>
    </source>
</evidence>
<organism evidence="1 2">
    <name type="scientific">Parelaphostrongylus tenuis</name>
    <name type="common">Meningeal worm</name>
    <dbReference type="NCBI Taxonomy" id="148309"/>
    <lineage>
        <taxon>Eukaryota</taxon>
        <taxon>Metazoa</taxon>
        <taxon>Ecdysozoa</taxon>
        <taxon>Nematoda</taxon>
        <taxon>Chromadorea</taxon>
        <taxon>Rhabditida</taxon>
        <taxon>Rhabditina</taxon>
        <taxon>Rhabditomorpha</taxon>
        <taxon>Strongyloidea</taxon>
        <taxon>Metastrongylidae</taxon>
        <taxon>Parelaphostrongylus</taxon>
    </lineage>
</organism>
<proteinExistence type="predicted"/>
<gene>
    <name evidence="1" type="ORF">KIN20_023991</name>
</gene>
<dbReference type="AlphaFoldDB" id="A0AAD5MXP6"/>
<accession>A0AAD5MXP6</accession>
<dbReference type="EMBL" id="JAHQIW010004846">
    <property type="protein sequence ID" value="KAJ1364008.1"/>
    <property type="molecule type" value="Genomic_DNA"/>
</dbReference>
<keyword evidence="2" id="KW-1185">Reference proteome</keyword>
<sequence>MEFSRLPQKVKHGHPCSVKTDMAKRKTAQVTRPKGPRQSLRNWTELRFYCIYPITQTFSPFDYGLFWSTQLFLEGSRKSFDEFEEACQDFFDSTDGLVLRSDPKPDGPMTKSGG</sequence>
<evidence type="ECO:0000313" key="1">
    <source>
        <dbReference type="EMBL" id="KAJ1364008.1"/>
    </source>
</evidence>
<comment type="caution">
    <text evidence="1">The sequence shown here is derived from an EMBL/GenBank/DDBJ whole genome shotgun (WGS) entry which is preliminary data.</text>
</comment>
<protein>
    <submittedName>
        <fullName evidence="1">Uncharacterized protein</fullName>
    </submittedName>
</protein>
<reference evidence="1" key="1">
    <citation type="submission" date="2021-06" db="EMBL/GenBank/DDBJ databases">
        <title>Parelaphostrongylus tenuis whole genome reference sequence.</title>
        <authorList>
            <person name="Garwood T.J."/>
            <person name="Larsen P.A."/>
            <person name="Fountain-Jones N.M."/>
            <person name="Garbe J.R."/>
            <person name="Macchietto M.G."/>
            <person name="Kania S.A."/>
            <person name="Gerhold R.W."/>
            <person name="Richards J.E."/>
            <person name="Wolf T.M."/>
        </authorList>
    </citation>
    <scope>NUCLEOTIDE SEQUENCE</scope>
    <source>
        <strain evidence="1">MNPRO001-30</strain>
        <tissue evidence="1">Meninges</tissue>
    </source>
</reference>
<dbReference type="Proteomes" id="UP001196413">
    <property type="component" value="Unassembled WGS sequence"/>
</dbReference>